<dbReference type="PANTHER" id="PTHR43877">
    <property type="entry name" value="AMINOALKYLPHOSPHONATE N-ACETYLTRANSFERASE-RELATED-RELATED"/>
    <property type="match status" value="1"/>
</dbReference>
<evidence type="ECO:0000256" key="1">
    <source>
        <dbReference type="ARBA" id="ARBA00022679"/>
    </source>
</evidence>
<feature type="domain" description="N-acetyltransferase" evidence="3">
    <location>
        <begin position="100"/>
        <end position="238"/>
    </location>
</feature>
<dbReference type="Pfam" id="PF00583">
    <property type="entry name" value="Acetyltransf_1"/>
    <property type="match status" value="1"/>
</dbReference>
<accession>A0A9X1VGS8</accession>
<dbReference type="AlphaFoldDB" id="A0A9X1VGS8"/>
<dbReference type="RefSeq" id="WP_241937141.1">
    <property type="nucleotide sequence ID" value="NZ_JALBGC010000004.1"/>
</dbReference>
<dbReference type="Proteomes" id="UP001139193">
    <property type="component" value="Unassembled WGS sequence"/>
</dbReference>
<keyword evidence="1 4" id="KW-0808">Transferase</keyword>
<name>A0A9X1VGS8_9BACT</name>
<evidence type="ECO:0000259" key="3">
    <source>
        <dbReference type="PROSITE" id="PS51186"/>
    </source>
</evidence>
<sequence>MSTPLLETLAWDSQFLGFGVARAVVAPVNVDGLNELLAEARAQQLRLVYLLLDPADSVSAAAVQRVGGQLVDRKVLLQRPLAGPLPSSPSNAQLVRAWSPALEELAWQSGTYSRFRLDPKFAPGVFERLYSQWLRDSLAGELARAVWACFDPDGTPTGLLTMQADGEVATIGLLAVRAGRRGQGLGQYLLQAALPAAREWQCAQVRVTTQLDNARACRFYAYCGFTPAHIEHVYHLWL</sequence>
<keyword evidence="5" id="KW-1185">Reference proteome</keyword>
<reference evidence="4" key="1">
    <citation type="submission" date="2022-03" db="EMBL/GenBank/DDBJ databases">
        <title>Bacterial whole genome sequence for Hymenobacter sp. DH14.</title>
        <authorList>
            <person name="Le V."/>
        </authorList>
    </citation>
    <scope>NUCLEOTIDE SEQUENCE</scope>
    <source>
        <strain evidence="4">DH14</strain>
    </source>
</reference>
<evidence type="ECO:0000313" key="5">
    <source>
        <dbReference type="Proteomes" id="UP001139193"/>
    </source>
</evidence>
<dbReference type="GO" id="GO:0016747">
    <property type="term" value="F:acyltransferase activity, transferring groups other than amino-acyl groups"/>
    <property type="evidence" value="ECO:0007669"/>
    <property type="project" value="InterPro"/>
</dbReference>
<dbReference type="EC" id="2.3.1.-" evidence="4"/>
<comment type="caution">
    <text evidence="4">The sequence shown here is derived from an EMBL/GenBank/DDBJ whole genome shotgun (WGS) entry which is preliminary data.</text>
</comment>
<dbReference type="Gene3D" id="3.40.630.30">
    <property type="match status" value="1"/>
</dbReference>
<evidence type="ECO:0000256" key="2">
    <source>
        <dbReference type="ARBA" id="ARBA00023315"/>
    </source>
</evidence>
<dbReference type="SUPFAM" id="SSF55729">
    <property type="entry name" value="Acyl-CoA N-acyltransferases (Nat)"/>
    <property type="match status" value="1"/>
</dbReference>
<dbReference type="EMBL" id="JALBGC010000004">
    <property type="protein sequence ID" value="MCI1188914.1"/>
    <property type="molecule type" value="Genomic_DNA"/>
</dbReference>
<dbReference type="InterPro" id="IPR050832">
    <property type="entry name" value="Bact_Acetyltransf"/>
</dbReference>
<dbReference type="PANTHER" id="PTHR43877:SF2">
    <property type="entry name" value="AMINOALKYLPHOSPHONATE N-ACETYLTRANSFERASE-RELATED"/>
    <property type="match status" value="1"/>
</dbReference>
<keyword evidence="2 4" id="KW-0012">Acyltransferase</keyword>
<evidence type="ECO:0000313" key="4">
    <source>
        <dbReference type="EMBL" id="MCI1188914.1"/>
    </source>
</evidence>
<dbReference type="CDD" id="cd04301">
    <property type="entry name" value="NAT_SF"/>
    <property type="match status" value="1"/>
</dbReference>
<proteinExistence type="predicted"/>
<dbReference type="InterPro" id="IPR000182">
    <property type="entry name" value="GNAT_dom"/>
</dbReference>
<dbReference type="PROSITE" id="PS51186">
    <property type="entry name" value="GNAT"/>
    <property type="match status" value="1"/>
</dbReference>
<gene>
    <name evidence="4" type="ORF">MON38_15940</name>
</gene>
<dbReference type="InterPro" id="IPR016181">
    <property type="entry name" value="Acyl_CoA_acyltransferase"/>
</dbReference>
<organism evidence="4 5">
    <name type="scientific">Hymenobacter cyanobacteriorum</name>
    <dbReference type="NCBI Taxonomy" id="2926463"/>
    <lineage>
        <taxon>Bacteria</taxon>
        <taxon>Pseudomonadati</taxon>
        <taxon>Bacteroidota</taxon>
        <taxon>Cytophagia</taxon>
        <taxon>Cytophagales</taxon>
        <taxon>Hymenobacteraceae</taxon>
        <taxon>Hymenobacter</taxon>
    </lineage>
</organism>
<protein>
    <submittedName>
        <fullName evidence="4">GNAT family N-acetyltransferase</fullName>
        <ecNumber evidence="4">2.3.1.-</ecNumber>
    </submittedName>
</protein>